<evidence type="ECO:0000256" key="4">
    <source>
        <dbReference type="SAM" id="MobiDB-lite"/>
    </source>
</evidence>
<sequence length="403" mass="42432">MWRSRRGANCSSRARNGTAPRPPRPTAAPCPSPPDPSLHALRPPRASIATTQVLQERSQGVGVAEADRDAERRDRAVTLRDVAAAAGVSVSTASRLLDKRYEGSSPGNARRVREAAERLGYTRDYAASSLRRQGTSTIGVLVPRLSDAVMGILYEEIARECERRDVQALVATTQDDPAQGRRAAASLLSRKVDGLIMTTARLDDGFAEELRAARVPHVLALRTAGDSPSAVTDDRLGGYLAVRHLADLGHRRIGIIAGPRYASSARARLEGALDGLREAGCDLDDDLVRGDGFSVEAGEDAAGDLLDAGIAPTAIFAVTDHAAIGAMAAAARRGLSVPGDLSVVGFNDIPLARHLPTPLSSVRASLDLIAQASVRMLVDGETSNLVFPPTMIPRASSGPRAAG</sequence>
<dbReference type="EMBL" id="RZGY01000001">
    <property type="protein sequence ID" value="RUQ87657.1"/>
    <property type="molecule type" value="Genomic_DNA"/>
</dbReference>
<dbReference type="InterPro" id="IPR000843">
    <property type="entry name" value="HTH_LacI"/>
</dbReference>
<dbReference type="PANTHER" id="PTHR30146:SF109">
    <property type="entry name" value="HTH-TYPE TRANSCRIPTIONAL REGULATOR GALS"/>
    <property type="match status" value="1"/>
</dbReference>
<evidence type="ECO:0000313" key="6">
    <source>
        <dbReference type="EMBL" id="RUQ87657.1"/>
    </source>
</evidence>
<dbReference type="InterPro" id="IPR028082">
    <property type="entry name" value="Peripla_BP_I"/>
</dbReference>
<dbReference type="Pfam" id="PF13377">
    <property type="entry name" value="Peripla_BP_3"/>
    <property type="match status" value="1"/>
</dbReference>
<dbReference type="SMART" id="SM00354">
    <property type="entry name" value="HTH_LACI"/>
    <property type="match status" value="1"/>
</dbReference>
<evidence type="ECO:0000256" key="2">
    <source>
        <dbReference type="ARBA" id="ARBA00023125"/>
    </source>
</evidence>
<evidence type="ECO:0000256" key="1">
    <source>
        <dbReference type="ARBA" id="ARBA00023015"/>
    </source>
</evidence>
<dbReference type="SUPFAM" id="SSF53822">
    <property type="entry name" value="Periplasmic binding protein-like I"/>
    <property type="match status" value="1"/>
</dbReference>
<reference evidence="6 7" key="1">
    <citation type="submission" date="2018-12" db="EMBL/GenBank/DDBJ databases">
        <authorList>
            <person name="hu s."/>
            <person name="Xu Y."/>
            <person name="Xu B."/>
            <person name="Li F."/>
        </authorList>
    </citation>
    <scope>NUCLEOTIDE SEQUENCE [LARGE SCALE GENOMIC DNA]</scope>
    <source>
        <strain evidence="6 7">KSW2-17</strain>
    </source>
</reference>
<comment type="caution">
    <text evidence="6">The sequence shown here is derived from an EMBL/GenBank/DDBJ whole genome shotgun (WGS) entry which is preliminary data.</text>
</comment>
<organism evidence="6 7">
    <name type="scientific">Labedella gwakjiensis</name>
    <dbReference type="NCBI Taxonomy" id="390269"/>
    <lineage>
        <taxon>Bacteria</taxon>
        <taxon>Bacillati</taxon>
        <taxon>Actinomycetota</taxon>
        <taxon>Actinomycetes</taxon>
        <taxon>Micrococcales</taxon>
        <taxon>Microbacteriaceae</taxon>
        <taxon>Labedella</taxon>
    </lineage>
</organism>
<feature type="compositionally biased region" description="Pro residues" evidence="4">
    <location>
        <begin position="20"/>
        <end position="36"/>
    </location>
</feature>
<keyword evidence="2 6" id="KW-0238">DNA-binding</keyword>
<feature type="region of interest" description="Disordered" evidence="4">
    <location>
        <begin position="1"/>
        <end position="42"/>
    </location>
</feature>
<evidence type="ECO:0000313" key="7">
    <source>
        <dbReference type="Proteomes" id="UP000268291"/>
    </source>
</evidence>
<dbReference type="Gene3D" id="1.10.260.40">
    <property type="entry name" value="lambda repressor-like DNA-binding domains"/>
    <property type="match status" value="1"/>
</dbReference>
<keyword evidence="3" id="KW-0804">Transcription</keyword>
<name>A0ABY0CC67_9MICO</name>
<keyword evidence="1" id="KW-0805">Transcription regulation</keyword>
<dbReference type="InterPro" id="IPR010982">
    <property type="entry name" value="Lambda_DNA-bd_dom_sf"/>
</dbReference>
<dbReference type="PANTHER" id="PTHR30146">
    <property type="entry name" value="LACI-RELATED TRANSCRIPTIONAL REPRESSOR"/>
    <property type="match status" value="1"/>
</dbReference>
<dbReference type="SUPFAM" id="SSF47413">
    <property type="entry name" value="lambda repressor-like DNA-binding domains"/>
    <property type="match status" value="1"/>
</dbReference>
<protein>
    <submittedName>
        <fullName evidence="6">LacI family DNA-binding transcriptional regulator</fullName>
    </submittedName>
</protein>
<dbReference type="PROSITE" id="PS50932">
    <property type="entry name" value="HTH_LACI_2"/>
    <property type="match status" value="1"/>
</dbReference>
<dbReference type="Gene3D" id="3.40.50.2300">
    <property type="match status" value="2"/>
</dbReference>
<gene>
    <name evidence="6" type="ORF">ELQ93_12370</name>
</gene>
<dbReference type="InterPro" id="IPR046335">
    <property type="entry name" value="LacI/GalR-like_sensor"/>
</dbReference>
<dbReference type="Pfam" id="PF00356">
    <property type="entry name" value="LacI"/>
    <property type="match status" value="1"/>
</dbReference>
<dbReference type="PROSITE" id="PS00356">
    <property type="entry name" value="HTH_LACI_1"/>
    <property type="match status" value="1"/>
</dbReference>
<dbReference type="CDD" id="cd01392">
    <property type="entry name" value="HTH_LacI"/>
    <property type="match status" value="1"/>
</dbReference>
<keyword evidence="7" id="KW-1185">Reference proteome</keyword>
<evidence type="ECO:0000259" key="5">
    <source>
        <dbReference type="PROSITE" id="PS50932"/>
    </source>
</evidence>
<dbReference type="Proteomes" id="UP000268291">
    <property type="component" value="Unassembled WGS sequence"/>
</dbReference>
<feature type="domain" description="HTH lacI-type" evidence="5">
    <location>
        <begin position="77"/>
        <end position="132"/>
    </location>
</feature>
<evidence type="ECO:0000256" key="3">
    <source>
        <dbReference type="ARBA" id="ARBA00023163"/>
    </source>
</evidence>
<dbReference type="GO" id="GO:0003677">
    <property type="term" value="F:DNA binding"/>
    <property type="evidence" value="ECO:0007669"/>
    <property type="project" value="UniProtKB-KW"/>
</dbReference>
<proteinExistence type="predicted"/>
<accession>A0ABY0CC67</accession>